<feature type="domain" description="Thioredoxin" evidence="5">
    <location>
        <begin position="57"/>
        <end position="199"/>
    </location>
</feature>
<sequence length="199" mass="21103">MKREAKQLLLIASAAALAGAVAAFVIHGPGPIWRTELGQRALNAAIQPEAPAGQAIARRGERLPPVPVRTLAGELAPLPLPPNRPALINLWATWCGPCVREMPELAAFAGAQGADGVQVIGVALDDAEAVRQWLHRQPSPYPHYRDDAGPRDAGVVLGNPAGVLPYSVLLDADGRVLKQRVGPFDSAREISAWSSEVKM</sequence>
<evidence type="ECO:0000256" key="3">
    <source>
        <dbReference type="ARBA" id="ARBA00023157"/>
    </source>
</evidence>
<dbReference type="EMBL" id="RFLY01000009">
    <property type="protein sequence ID" value="RMH92893.1"/>
    <property type="molecule type" value="Genomic_DNA"/>
</dbReference>
<dbReference type="GO" id="GO:0017004">
    <property type="term" value="P:cytochrome complex assembly"/>
    <property type="evidence" value="ECO:0007669"/>
    <property type="project" value="UniProtKB-KW"/>
</dbReference>
<dbReference type="Proteomes" id="UP000275012">
    <property type="component" value="Unassembled WGS sequence"/>
</dbReference>
<dbReference type="Pfam" id="PF08534">
    <property type="entry name" value="Redoxin"/>
    <property type="match status" value="1"/>
</dbReference>
<dbReference type="InterPro" id="IPR036249">
    <property type="entry name" value="Thioredoxin-like_sf"/>
</dbReference>
<evidence type="ECO:0000256" key="2">
    <source>
        <dbReference type="ARBA" id="ARBA00022748"/>
    </source>
</evidence>
<gene>
    <name evidence="6" type="ORF">EBB59_08025</name>
</gene>
<dbReference type="PANTHER" id="PTHR42852">
    <property type="entry name" value="THIOL:DISULFIDE INTERCHANGE PROTEIN DSBE"/>
    <property type="match status" value="1"/>
</dbReference>
<keyword evidence="2" id="KW-0201">Cytochrome c-type biogenesis</keyword>
<dbReference type="InterPro" id="IPR017937">
    <property type="entry name" value="Thioredoxin_CS"/>
</dbReference>
<dbReference type="PROSITE" id="PS51352">
    <property type="entry name" value="THIOREDOXIN_2"/>
    <property type="match status" value="1"/>
</dbReference>
<dbReference type="Gene3D" id="3.40.30.10">
    <property type="entry name" value="Glutaredoxin"/>
    <property type="match status" value="1"/>
</dbReference>
<dbReference type="SUPFAM" id="SSF52833">
    <property type="entry name" value="Thioredoxin-like"/>
    <property type="match status" value="1"/>
</dbReference>
<evidence type="ECO:0000259" key="5">
    <source>
        <dbReference type="PROSITE" id="PS51352"/>
    </source>
</evidence>
<reference evidence="6 7" key="1">
    <citation type="submission" date="2018-10" db="EMBL/GenBank/DDBJ databases">
        <title>Proposal of Lysobacter pythonis sp. nov. isolated from royal pythons (Python regius).</title>
        <authorList>
            <person name="Hans-Juergen B."/>
            <person name="Huptas C."/>
            <person name="Sandra B."/>
            <person name="Igor L."/>
            <person name="Joachim S."/>
            <person name="Siegfried S."/>
            <person name="Mareike W."/>
            <person name="Peter K."/>
        </authorList>
    </citation>
    <scope>NUCLEOTIDE SEQUENCE [LARGE SCALE GENOMIC DNA]</scope>
    <source>
        <strain evidence="6 7">4284/11</strain>
    </source>
</reference>
<keyword evidence="7" id="KW-1185">Reference proteome</keyword>
<dbReference type="CDD" id="cd02966">
    <property type="entry name" value="TlpA_like_family"/>
    <property type="match status" value="1"/>
</dbReference>
<dbReference type="AlphaFoldDB" id="A0A3M2HYH9"/>
<evidence type="ECO:0000313" key="7">
    <source>
        <dbReference type="Proteomes" id="UP000275012"/>
    </source>
</evidence>
<evidence type="ECO:0000256" key="4">
    <source>
        <dbReference type="ARBA" id="ARBA00023284"/>
    </source>
</evidence>
<dbReference type="GO" id="GO:0030313">
    <property type="term" value="C:cell envelope"/>
    <property type="evidence" value="ECO:0007669"/>
    <property type="project" value="UniProtKB-SubCell"/>
</dbReference>
<dbReference type="InterPro" id="IPR013766">
    <property type="entry name" value="Thioredoxin_domain"/>
</dbReference>
<proteinExistence type="predicted"/>
<dbReference type="RefSeq" id="WP_122101626.1">
    <property type="nucleotide sequence ID" value="NZ_RFLY01000009.1"/>
</dbReference>
<evidence type="ECO:0000313" key="6">
    <source>
        <dbReference type="EMBL" id="RMH92893.1"/>
    </source>
</evidence>
<dbReference type="GO" id="GO:0015036">
    <property type="term" value="F:disulfide oxidoreductase activity"/>
    <property type="evidence" value="ECO:0007669"/>
    <property type="project" value="UniProtKB-ARBA"/>
</dbReference>
<keyword evidence="4" id="KW-0676">Redox-active center</keyword>
<keyword evidence="3" id="KW-1015">Disulfide bond</keyword>
<accession>A0A3M2HYH9</accession>
<dbReference type="InterPro" id="IPR050553">
    <property type="entry name" value="Thioredoxin_ResA/DsbE_sf"/>
</dbReference>
<evidence type="ECO:0000256" key="1">
    <source>
        <dbReference type="ARBA" id="ARBA00004196"/>
    </source>
</evidence>
<comment type="subcellular location">
    <subcellularLocation>
        <location evidence="1">Cell envelope</location>
    </subcellularLocation>
</comment>
<dbReference type="PANTHER" id="PTHR42852:SF6">
    <property type="entry name" value="THIOL:DISULFIDE INTERCHANGE PROTEIN DSBE"/>
    <property type="match status" value="1"/>
</dbReference>
<dbReference type="InterPro" id="IPR013740">
    <property type="entry name" value="Redoxin"/>
</dbReference>
<name>A0A3M2HYH9_9GAMM</name>
<protein>
    <submittedName>
        <fullName evidence="6">TlpA family protein disulfide reductase</fullName>
    </submittedName>
</protein>
<dbReference type="PROSITE" id="PS00194">
    <property type="entry name" value="THIOREDOXIN_1"/>
    <property type="match status" value="1"/>
</dbReference>
<organism evidence="6 7">
    <name type="scientific">Solilutibacter pythonis</name>
    <dbReference type="NCBI Taxonomy" id="2483112"/>
    <lineage>
        <taxon>Bacteria</taxon>
        <taxon>Pseudomonadati</taxon>
        <taxon>Pseudomonadota</taxon>
        <taxon>Gammaproteobacteria</taxon>
        <taxon>Lysobacterales</taxon>
        <taxon>Lysobacteraceae</taxon>
        <taxon>Solilutibacter</taxon>
    </lineage>
</organism>
<comment type="caution">
    <text evidence="6">The sequence shown here is derived from an EMBL/GenBank/DDBJ whole genome shotgun (WGS) entry which is preliminary data.</text>
</comment>
<dbReference type="OrthoDB" id="9796554at2"/>